<evidence type="ECO:0000259" key="3">
    <source>
        <dbReference type="Pfam" id="PF07727"/>
    </source>
</evidence>
<feature type="transmembrane region" description="Helical" evidence="2">
    <location>
        <begin position="121"/>
        <end position="142"/>
    </location>
</feature>
<dbReference type="PANTHER" id="PTHR11439">
    <property type="entry name" value="GAG-POL-RELATED RETROTRANSPOSON"/>
    <property type="match status" value="1"/>
</dbReference>
<reference evidence="5" key="1">
    <citation type="journal article" date="2019" name="Plant Biotechnol. J.">
        <title>Genome sequencing of the Australian wild diploid species Gossypium australe highlights disease resistance and delayed gland morphogenesis.</title>
        <authorList>
            <person name="Cai Y."/>
            <person name="Cai X."/>
            <person name="Wang Q."/>
            <person name="Wang P."/>
            <person name="Zhang Y."/>
            <person name="Cai C."/>
            <person name="Xu Y."/>
            <person name="Wang K."/>
            <person name="Zhou Z."/>
            <person name="Wang C."/>
            <person name="Geng S."/>
            <person name="Li B."/>
            <person name="Dong Q."/>
            <person name="Hou Y."/>
            <person name="Wang H."/>
            <person name="Ai P."/>
            <person name="Liu Z."/>
            <person name="Yi F."/>
            <person name="Sun M."/>
            <person name="An G."/>
            <person name="Cheng J."/>
            <person name="Zhang Y."/>
            <person name="Shi Q."/>
            <person name="Xie Y."/>
            <person name="Shi X."/>
            <person name="Chang Y."/>
            <person name="Huang F."/>
            <person name="Chen Y."/>
            <person name="Hong S."/>
            <person name="Mi L."/>
            <person name="Sun Q."/>
            <person name="Zhang L."/>
            <person name="Zhou B."/>
            <person name="Peng R."/>
            <person name="Zhang X."/>
            <person name="Liu F."/>
        </authorList>
    </citation>
    <scope>NUCLEOTIDE SEQUENCE [LARGE SCALE GENOMIC DNA]</scope>
    <source>
        <strain evidence="5">cv. PA1801</strain>
    </source>
</reference>
<evidence type="ECO:0000313" key="4">
    <source>
        <dbReference type="EMBL" id="KAA3487372.1"/>
    </source>
</evidence>
<keyword evidence="4" id="KW-0675">Receptor</keyword>
<feature type="region of interest" description="Disordered" evidence="1">
    <location>
        <begin position="288"/>
        <end position="312"/>
    </location>
</feature>
<evidence type="ECO:0000313" key="5">
    <source>
        <dbReference type="Proteomes" id="UP000325315"/>
    </source>
</evidence>
<dbReference type="CDD" id="cd09272">
    <property type="entry name" value="RNase_HI_RT_Ty1"/>
    <property type="match status" value="1"/>
</dbReference>
<accession>A0A5B6X2R4</accession>
<dbReference type="OrthoDB" id="413760at2759"/>
<comment type="caution">
    <text evidence="4">The sequence shown here is derived from an EMBL/GenBank/DDBJ whole genome shotgun (WGS) entry which is preliminary data.</text>
</comment>
<protein>
    <submittedName>
        <fullName evidence="4">Cysteine-rich receptor-like protein kinase 5</fullName>
    </submittedName>
</protein>
<dbReference type="InterPro" id="IPR043502">
    <property type="entry name" value="DNA/RNA_pol_sf"/>
</dbReference>
<keyword evidence="2" id="KW-1133">Transmembrane helix</keyword>
<evidence type="ECO:0000256" key="1">
    <source>
        <dbReference type="SAM" id="MobiDB-lite"/>
    </source>
</evidence>
<organism evidence="4 5">
    <name type="scientific">Gossypium australe</name>
    <dbReference type="NCBI Taxonomy" id="47621"/>
    <lineage>
        <taxon>Eukaryota</taxon>
        <taxon>Viridiplantae</taxon>
        <taxon>Streptophyta</taxon>
        <taxon>Embryophyta</taxon>
        <taxon>Tracheophyta</taxon>
        <taxon>Spermatophyta</taxon>
        <taxon>Magnoliopsida</taxon>
        <taxon>eudicotyledons</taxon>
        <taxon>Gunneridae</taxon>
        <taxon>Pentapetalae</taxon>
        <taxon>rosids</taxon>
        <taxon>malvids</taxon>
        <taxon>Malvales</taxon>
        <taxon>Malvaceae</taxon>
        <taxon>Malvoideae</taxon>
        <taxon>Gossypium</taxon>
    </lineage>
</organism>
<feature type="domain" description="Reverse transcriptase Ty1/copia-type" evidence="3">
    <location>
        <begin position="15"/>
        <end position="98"/>
    </location>
</feature>
<dbReference type="InterPro" id="IPR013103">
    <property type="entry name" value="RVT_2"/>
</dbReference>
<evidence type="ECO:0000256" key="2">
    <source>
        <dbReference type="SAM" id="Phobius"/>
    </source>
</evidence>
<keyword evidence="2" id="KW-0472">Membrane</keyword>
<dbReference type="Pfam" id="PF07727">
    <property type="entry name" value="RVT_2"/>
    <property type="match status" value="1"/>
</dbReference>
<sequence length="312" mass="35296">MRELPSTWRAWDSKGALLIVPLYVDDLLVTGSNGNLLTKFKKQMQAKFEMSDLGDMTYFLGLEVFQSNEGIFINQKSFALKILNRFCMKNYKPTKTPIGQGEKLLSHGEYERVYESNYRSLVGYLLYLTTSRLDIIFFVSLLSRFMYCCNVIHFKAAKRVLKALKGTSSLRDQVYLVGAQGSKKLLHNQQLNLICIAIAKNLVLHGKTKHFKIKYHFIRKVKQSNEVKLVHCSSDVQLVDILTKPLGRLRFKRLRHDTGVHSIMAKEECKVSIHAVASSTCKATSSLEVTSSNKPTSSTLASSPKDMSSSKL</sequence>
<gene>
    <name evidence="4" type="ORF">EPI10_031201</name>
</gene>
<name>A0A5B6X2R4_9ROSI</name>
<keyword evidence="5" id="KW-1185">Reference proteome</keyword>
<dbReference type="EMBL" id="SMMG02000001">
    <property type="protein sequence ID" value="KAA3487372.1"/>
    <property type="molecule type" value="Genomic_DNA"/>
</dbReference>
<dbReference type="Proteomes" id="UP000325315">
    <property type="component" value="Unassembled WGS sequence"/>
</dbReference>
<proteinExistence type="predicted"/>
<keyword evidence="4" id="KW-0418">Kinase</keyword>
<dbReference type="PANTHER" id="PTHR11439:SF503">
    <property type="entry name" value="CYSTEINE-RICH RLK (RECEPTOR-LIKE PROTEIN KINASE) 8"/>
    <property type="match status" value="1"/>
</dbReference>
<dbReference type="GO" id="GO:0016301">
    <property type="term" value="F:kinase activity"/>
    <property type="evidence" value="ECO:0007669"/>
    <property type="project" value="UniProtKB-KW"/>
</dbReference>
<keyword evidence="2" id="KW-0812">Transmembrane</keyword>
<dbReference type="SUPFAM" id="SSF56672">
    <property type="entry name" value="DNA/RNA polymerases"/>
    <property type="match status" value="1"/>
</dbReference>
<keyword evidence="4" id="KW-0808">Transferase</keyword>
<dbReference type="AlphaFoldDB" id="A0A5B6X2R4"/>